<feature type="domain" description="Reverse transcriptase" evidence="2">
    <location>
        <begin position="1"/>
        <end position="95"/>
    </location>
</feature>
<dbReference type="InterPro" id="IPR043502">
    <property type="entry name" value="DNA/RNA_pol_sf"/>
</dbReference>
<evidence type="ECO:0000313" key="4">
    <source>
        <dbReference type="Proteomes" id="UP001597094"/>
    </source>
</evidence>
<dbReference type="RefSeq" id="WP_377533092.1">
    <property type="nucleotide sequence ID" value="NZ_JBHTLD010000459.1"/>
</dbReference>
<comment type="similarity">
    <text evidence="1">Belongs to the bacterial reverse transcriptase family.</text>
</comment>
<sequence length="268" mass="31551">GRLVKRRKGVPQGSPLSPLLSNIMLHELDKELERQGLRYVRYADDFSVYTKSEDEARKVGNAVFLFLRDRLRLPINKEKSGIRRPVDFQILGHGFVPTYRKGDKGRYQLVVAKKGWARLKQKLKSITRKTTPCSFDERIRELKEAQRGWVPYFRMASIQGKLKDIDSWIRNRLRHCIWHDWKRPERKRKNLIRLGVPKWQAYAWSRTRKGGWAVAQSPILTTTVTVKRLVRRGYESLLDYYRKVAPQLNEPLYTRPVRTVVCEAHPAT</sequence>
<dbReference type="SUPFAM" id="SSF56672">
    <property type="entry name" value="DNA/RNA polymerases"/>
    <property type="match status" value="1"/>
</dbReference>
<gene>
    <name evidence="3" type="ORF">ACFQ2O_21930</name>
</gene>
<evidence type="ECO:0000259" key="2">
    <source>
        <dbReference type="PROSITE" id="PS50878"/>
    </source>
</evidence>
<keyword evidence="4" id="KW-1185">Reference proteome</keyword>
<dbReference type="GO" id="GO:0003964">
    <property type="term" value="F:RNA-directed DNA polymerase activity"/>
    <property type="evidence" value="ECO:0007669"/>
    <property type="project" value="UniProtKB-KW"/>
</dbReference>
<keyword evidence="3" id="KW-0695">RNA-directed DNA polymerase</keyword>
<dbReference type="EMBL" id="JBHTLD010000459">
    <property type="protein sequence ID" value="MFD1188882.1"/>
    <property type="molecule type" value="Genomic_DNA"/>
</dbReference>
<name>A0ABW3SWV3_9BACT</name>
<reference evidence="4" key="1">
    <citation type="journal article" date="2019" name="Int. J. Syst. Evol. Microbiol.">
        <title>The Global Catalogue of Microorganisms (GCM) 10K type strain sequencing project: providing services to taxonomists for standard genome sequencing and annotation.</title>
        <authorList>
            <consortium name="The Broad Institute Genomics Platform"/>
            <consortium name="The Broad Institute Genome Sequencing Center for Infectious Disease"/>
            <person name="Wu L."/>
            <person name="Ma J."/>
        </authorList>
    </citation>
    <scope>NUCLEOTIDE SEQUENCE [LARGE SCALE GENOMIC DNA]</scope>
    <source>
        <strain evidence="4">JCM 31319</strain>
    </source>
</reference>
<accession>A0ABW3SWV3</accession>
<protein>
    <submittedName>
        <fullName evidence="3">Reverse transcriptase domain-containing protein</fullName>
    </submittedName>
</protein>
<dbReference type="Gene3D" id="3.30.70.270">
    <property type="match status" value="1"/>
</dbReference>
<dbReference type="Proteomes" id="UP001597094">
    <property type="component" value="Unassembled WGS sequence"/>
</dbReference>
<dbReference type="Pfam" id="PF08388">
    <property type="entry name" value="GIIM"/>
    <property type="match status" value="1"/>
</dbReference>
<dbReference type="InterPro" id="IPR013597">
    <property type="entry name" value="Mat_intron_G2"/>
</dbReference>
<dbReference type="Pfam" id="PF00078">
    <property type="entry name" value="RVT_1"/>
    <property type="match status" value="1"/>
</dbReference>
<dbReference type="PANTHER" id="PTHR34047">
    <property type="entry name" value="NUCLEAR INTRON MATURASE 1, MITOCHONDRIAL-RELATED"/>
    <property type="match status" value="1"/>
</dbReference>
<evidence type="ECO:0000313" key="3">
    <source>
        <dbReference type="EMBL" id="MFD1188882.1"/>
    </source>
</evidence>
<keyword evidence="3" id="KW-0548">Nucleotidyltransferase</keyword>
<dbReference type="InterPro" id="IPR043128">
    <property type="entry name" value="Rev_trsase/Diguanyl_cyclase"/>
</dbReference>
<feature type="non-terminal residue" evidence="3">
    <location>
        <position position="1"/>
    </location>
</feature>
<proteinExistence type="inferred from homology"/>
<comment type="caution">
    <text evidence="3">The sequence shown here is derived from an EMBL/GenBank/DDBJ whole genome shotgun (WGS) entry which is preliminary data.</text>
</comment>
<dbReference type="PROSITE" id="PS50878">
    <property type="entry name" value="RT_POL"/>
    <property type="match status" value="1"/>
</dbReference>
<evidence type="ECO:0000256" key="1">
    <source>
        <dbReference type="ARBA" id="ARBA00034120"/>
    </source>
</evidence>
<dbReference type="PANTHER" id="PTHR34047:SF8">
    <property type="entry name" value="PROTEIN YKFC"/>
    <property type="match status" value="1"/>
</dbReference>
<dbReference type="InterPro" id="IPR000477">
    <property type="entry name" value="RT_dom"/>
</dbReference>
<keyword evidence="3" id="KW-0808">Transferase</keyword>
<dbReference type="InterPro" id="IPR051083">
    <property type="entry name" value="GrpII_Intron_Splice-Mob/Def"/>
</dbReference>
<organism evidence="3 4">
    <name type="scientific">Pontibacter rugosus</name>
    <dbReference type="NCBI Taxonomy" id="1745966"/>
    <lineage>
        <taxon>Bacteria</taxon>
        <taxon>Pseudomonadati</taxon>
        <taxon>Bacteroidota</taxon>
        <taxon>Cytophagia</taxon>
        <taxon>Cytophagales</taxon>
        <taxon>Hymenobacteraceae</taxon>
        <taxon>Pontibacter</taxon>
    </lineage>
</organism>